<evidence type="ECO:0000313" key="4">
    <source>
        <dbReference type="EMBL" id="TDS86132.1"/>
    </source>
</evidence>
<dbReference type="SUPFAM" id="SSF47413">
    <property type="entry name" value="lambda repressor-like DNA-binding domains"/>
    <property type="match status" value="1"/>
</dbReference>
<dbReference type="Pfam" id="PF01381">
    <property type="entry name" value="HTH_3"/>
    <property type="match status" value="1"/>
</dbReference>
<feature type="domain" description="HTH cro/C1-type" evidence="3">
    <location>
        <begin position="11"/>
        <end position="65"/>
    </location>
</feature>
<dbReference type="EMBL" id="SOAN01000004">
    <property type="protein sequence ID" value="TDS86132.1"/>
    <property type="molecule type" value="Genomic_DNA"/>
</dbReference>
<dbReference type="GO" id="GO:0003700">
    <property type="term" value="F:DNA-binding transcription factor activity"/>
    <property type="evidence" value="ECO:0007669"/>
    <property type="project" value="TreeGrafter"/>
</dbReference>
<keyword evidence="5" id="KW-1185">Reference proteome</keyword>
<dbReference type="CDD" id="cd02209">
    <property type="entry name" value="cupin_XRE_C"/>
    <property type="match status" value="1"/>
</dbReference>
<dbReference type="PANTHER" id="PTHR46797:SF1">
    <property type="entry name" value="METHYLPHOSPHONATE SYNTHASE"/>
    <property type="match status" value="1"/>
</dbReference>
<evidence type="ECO:0000256" key="2">
    <source>
        <dbReference type="SAM" id="MobiDB-lite"/>
    </source>
</evidence>
<comment type="caution">
    <text evidence="4">The sequence shown here is derived from an EMBL/GenBank/DDBJ whole genome shotgun (WGS) entry which is preliminary data.</text>
</comment>
<keyword evidence="4" id="KW-0223">Dioxygenase</keyword>
<gene>
    <name evidence="4" type="ORF">EV640_104157</name>
</gene>
<dbReference type="InterPro" id="IPR010982">
    <property type="entry name" value="Lambda_DNA-bd_dom_sf"/>
</dbReference>
<reference evidence="4 5" key="1">
    <citation type="submission" date="2019-03" db="EMBL/GenBank/DDBJ databases">
        <title>Genomic Encyclopedia of Type Strains, Phase III (KMG-III): the genomes of soil and plant-associated and newly described type strains.</title>
        <authorList>
            <person name="Whitman W."/>
        </authorList>
    </citation>
    <scope>NUCLEOTIDE SEQUENCE [LARGE SCALE GENOMIC DNA]</scope>
    <source>
        <strain evidence="4 5">DSM 27373</strain>
    </source>
</reference>
<evidence type="ECO:0000259" key="3">
    <source>
        <dbReference type="PROSITE" id="PS50943"/>
    </source>
</evidence>
<dbReference type="SUPFAM" id="SSF51182">
    <property type="entry name" value="RmlC-like cupins"/>
    <property type="match status" value="1"/>
</dbReference>
<dbReference type="RefSeq" id="WP_084479659.1">
    <property type="nucleotide sequence ID" value="NZ_SOAN01000004.1"/>
</dbReference>
<keyword evidence="4" id="KW-0560">Oxidoreductase</keyword>
<dbReference type="AlphaFoldDB" id="A0A4V3ECE7"/>
<organism evidence="4 5">
    <name type="scientific">Nesterenkonia aurantiaca</name>
    <dbReference type="NCBI Taxonomy" id="1436010"/>
    <lineage>
        <taxon>Bacteria</taxon>
        <taxon>Bacillati</taxon>
        <taxon>Actinomycetota</taxon>
        <taxon>Actinomycetes</taxon>
        <taxon>Micrococcales</taxon>
        <taxon>Micrococcaceae</taxon>
        <taxon>Nesterenkonia</taxon>
    </lineage>
</organism>
<keyword evidence="1" id="KW-0238">DNA-binding</keyword>
<dbReference type="GO" id="GO:0005829">
    <property type="term" value="C:cytosol"/>
    <property type="evidence" value="ECO:0007669"/>
    <property type="project" value="TreeGrafter"/>
</dbReference>
<dbReference type="InterPro" id="IPR011051">
    <property type="entry name" value="RmlC_Cupin_sf"/>
</dbReference>
<proteinExistence type="predicted"/>
<evidence type="ECO:0000256" key="1">
    <source>
        <dbReference type="ARBA" id="ARBA00023125"/>
    </source>
</evidence>
<feature type="region of interest" description="Disordered" evidence="2">
    <location>
        <begin position="191"/>
        <end position="211"/>
    </location>
</feature>
<dbReference type="Gene3D" id="2.60.120.10">
    <property type="entry name" value="Jelly Rolls"/>
    <property type="match status" value="1"/>
</dbReference>
<dbReference type="InterPro" id="IPR050807">
    <property type="entry name" value="TransReg_Diox_bact_type"/>
</dbReference>
<dbReference type="Pfam" id="PF07883">
    <property type="entry name" value="Cupin_2"/>
    <property type="match status" value="1"/>
</dbReference>
<sequence length="211" mass="23300">MEELAQLGLRLRSARTTRGWTLDRLARSAGISPSTLSRLESGKRQASLELLLPITRCLGITVDELLVSSSPDPRVQRDAWERNGMLVQPLSPESSPVHTYKIRYVPRPPITALRSHDGYEWLYVLSGRLRLQLGEQEILLQAGEAAEFDTLRPHGLSAVGPEDAEVICILNDAAVNSHTEDHIDHQVADENAEHTADQAGAEPTELSEKLS</sequence>
<dbReference type="SMART" id="SM00530">
    <property type="entry name" value="HTH_XRE"/>
    <property type="match status" value="1"/>
</dbReference>
<name>A0A4V3ECE7_9MICC</name>
<dbReference type="GO" id="GO:0051213">
    <property type="term" value="F:dioxygenase activity"/>
    <property type="evidence" value="ECO:0007669"/>
    <property type="project" value="UniProtKB-KW"/>
</dbReference>
<protein>
    <submittedName>
        <fullName evidence="4">Quercetin dioxygenase-like cupin family protein</fullName>
    </submittedName>
</protein>
<accession>A0A4V3ECE7</accession>
<dbReference type="PANTHER" id="PTHR46797">
    <property type="entry name" value="HTH-TYPE TRANSCRIPTIONAL REGULATOR"/>
    <property type="match status" value="1"/>
</dbReference>
<dbReference type="PROSITE" id="PS50943">
    <property type="entry name" value="HTH_CROC1"/>
    <property type="match status" value="1"/>
</dbReference>
<dbReference type="InterPro" id="IPR013096">
    <property type="entry name" value="Cupin_2"/>
</dbReference>
<dbReference type="GO" id="GO:0003677">
    <property type="term" value="F:DNA binding"/>
    <property type="evidence" value="ECO:0007669"/>
    <property type="project" value="UniProtKB-KW"/>
</dbReference>
<dbReference type="InterPro" id="IPR001387">
    <property type="entry name" value="Cro/C1-type_HTH"/>
</dbReference>
<evidence type="ECO:0000313" key="5">
    <source>
        <dbReference type="Proteomes" id="UP000294506"/>
    </source>
</evidence>
<dbReference type="InterPro" id="IPR014710">
    <property type="entry name" value="RmlC-like_jellyroll"/>
</dbReference>
<dbReference type="CDD" id="cd00093">
    <property type="entry name" value="HTH_XRE"/>
    <property type="match status" value="1"/>
</dbReference>
<dbReference type="Gene3D" id="1.10.260.40">
    <property type="entry name" value="lambda repressor-like DNA-binding domains"/>
    <property type="match status" value="1"/>
</dbReference>
<dbReference type="Proteomes" id="UP000294506">
    <property type="component" value="Unassembled WGS sequence"/>
</dbReference>